<dbReference type="Pfam" id="PF07885">
    <property type="entry name" value="Ion_trans_2"/>
    <property type="match status" value="1"/>
</dbReference>
<sequence>MAKRKTQPLPDPKVGNKCKVANCNILPLFNEDYCGMHLPSKRRTHYKKRVQTLFRKGVSLAGAELWLANLEGVDLRGADLTNATLSGANLKEAFLVGANLQGAYLNGANLQRAFLPNSNLYKADLTHINLERANLSESYLPEVELRNANLKNAVLENANLQKAHVYEANLYGADLKDAYLKETDFSYSNLENTKLRRATLTHAHLTYTQMKEADLTAANLRSASLFWTDLRAANLNSADLNGAFMEGVLLDEARYLTWEQVGRVGEETIRVWDGARDAYRRLKNYFHQQGQYGDESKAYYREKLMVKHEAFWECFRGGCPYDVEERINHKTYHAKETLWDLRRLRKGKPFPGRGRKYFSLIYELVHPVLFAPLRLFIKWLGLILYLFLDRREYLCHRKKKPLKHRFHVFFRYLRKMGYTFRKAVIHTAKRIKALPRWLGLWFMHVFAGFGERWWLTALWAVGFIIGFGFLYFLGSQGEWAAVCCKGEAITTIWDAWYFSVVTFVTLGFGDITPTTGLAKLFVVAEVVMGYVFLGTLVTLIARKMMR</sequence>
<dbReference type="AlphaFoldDB" id="A0A532V6E5"/>
<comment type="caution">
    <text evidence="3">The sequence shown here is derived from an EMBL/GenBank/DDBJ whole genome shotgun (WGS) entry which is preliminary data.</text>
</comment>
<evidence type="ECO:0000313" key="4">
    <source>
        <dbReference type="Proteomes" id="UP000317778"/>
    </source>
</evidence>
<reference evidence="3 4" key="1">
    <citation type="submission" date="2017-06" db="EMBL/GenBank/DDBJ databases">
        <title>Novel microbial phyla capable of carbon fixation and sulfur reduction in deep-sea sediments.</title>
        <authorList>
            <person name="Huang J."/>
            <person name="Baker B."/>
            <person name="Wang Y."/>
        </authorList>
    </citation>
    <scope>NUCLEOTIDE SEQUENCE [LARGE SCALE GENOMIC DNA]</scope>
    <source>
        <strain evidence="3">B3_TA06</strain>
    </source>
</reference>
<dbReference type="Gene3D" id="2.160.20.80">
    <property type="entry name" value="E3 ubiquitin-protein ligase SopA"/>
    <property type="match status" value="2"/>
</dbReference>
<feature type="transmembrane region" description="Helical" evidence="1">
    <location>
        <begin position="456"/>
        <end position="474"/>
    </location>
</feature>
<dbReference type="Proteomes" id="UP000317778">
    <property type="component" value="Unassembled WGS sequence"/>
</dbReference>
<gene>
    <name evidence="3" type="ORF">CEE36_06690</name>
</gene>
<dbReference type="Gene3D" id="1.10.287.70">
    <property type="match status" value="1"/>
</dbReference>
<keyword evidence="1" id="KW-1133">Transmembrane helix</keyword>
<proteinExistence type="predicted"/>
<keyword evidence="1" id="KW-0472">Membrane</keyword>
<dbReference type="EMBL" id="NJBO01000009">
    <property type="protein sequence ID" value="TKJ42765.1"/>
    <property type="molecule type" value="Genomic_DNA"/>
</dbReference>
<feature type="transmembrane region" description="Helical" evidence="1">
    <location>
        <begin position="520"/>
        <end position="541"/>
    </location>
</feature>
<dbReference type="PANTHER" id="PTHR14136">
    <property type="entry name" value="BTB_POZ DOMAIN-CONTAINING PROTEIN KCTD9"/>
    <property type="match status" value="1"/>
</dbReference>
<feature type="transmembrane region" description="Helical" evidence="1">
    <location>
        <begin position="364"/>
        <end position="388"/>
    </location>
</feature>
<dbReference type="SUPFAM" id="SSF141571">
    <property type="entry name" value="Pentapeptide repeat-like"/>
    <property type="match status" value="1"/>
</dbReference>
<dbReference type="InterPro" id="IPR001646">
    <property type="entry name" value="5peptide_repeat"/>
</dbReference>
<feature type="transmembrane region" description="Helical" evidence="1">
    <location>
        <begin position="486"/>
        <end position="508"/>
    </location>
</feature>
<dbReference type="PANTHER" id="PTHR14136:SF17">
    <property type="entry name" value="BTB_POZ DOMAIN-CONTAINING PROTEIN KCTD9"/>
    <property type="match status" value="1"/>
</dbReference>
<dbReference type="InterPro" id="IPR013099">
    <property type="entry name" value="K_chnl_dom"/>
</dbReference>
<organism evidence="3 4">
    <name type="scientific">candidate division TA06 bacterium B3_TA06</name>
    <dbReference type="NCBI Taxonomy" id="2012487"/>
    <lineage>
        <taxon>Bacteria</taxon>
        <taxon>Bacteria division TA06</taxon>
    </lineage>
</organism>
<dbReference type="InterPro" id="IPR051082">
    <property type="entry name" value="Pentapeptide-BTB/POZ_domain"/>
</dbReference>
<feature type="transmembrane region" description="Helical" evidence="1">
    <location>
        <begin position="433"/>
        <end position="450"/>
    </location>
</feature>
<name>A0A532V6E5_UNCT6</name>
<evidence type="ECO:0000256" key="1">
    <source>
        <dbReference type="SAM" id="Phobius"/>
    </source>
</evidence>
<evidence type="ECO:0000259" key="2">
    <source>
        <dbReference type="Pfam" id="PF07885"/>
    </source>
</evidence>
<keyword evidence="1" id="KW-0812">Transmembrane</keyword>
<feature type="domain" description="Potassium channel" evidence="2">
    <location>
        <begin position="473"/>
        <end position="545"/>
    </location>
</feature>
<dbReference type="SUPFAM" id="SSF81324">
    <property type="entry name" value="Voltage-gated potassium channels"/>
    <property type="match status" value="1"/>
</dbReference>
<dbReference type="Pfam" id="PF00805">
    <property type="entry name" value="Pentapeptide"/>
    <property type="match status" value="4"/>
</dbReference>
<accession>A0A532V6E5</accession>
<protein>
    <recommendedName>
        <fullName evidence="2">Potassium channel domain-containing protein</fullName>
    </recommendedName>
</protein>
<evidence type="ECO:0000313" key="3">
    <source>
        <dbReference type="EMBL" id="TKJ42765.1"/>
    </source>
</evidence>